<organism evidence="2 3">
    <name type="scientific">Clarias magur</name>
    <name type="common">Asian catfish</name>
    <name type="synonym">Macropteronotus magur</name>
    <dbReference type="NCBI Taxonomy" id="1594786"/>
    <lineage>
        <taxon>Eukaryota</taxon>
        <taxon>Metazoa</taxon>
        <taxon>Chordata</taxon>
        <taxon>Craniata</taxon>
        <taxon>Vertebrata</taxon>
        <taxon>Euteleostomi</taxon>
        <taxon>Actinopterygii</taxon>
        <taxon>Neopterygii</taxon>
        <taxon>Teleostei</taxon>
        <taxon>Ostariophysi</taxon>
        <taxon>Siluriformes</taxon>
        <taxon>Clariidae</taxon>
        <taxon>Clarias</taxon>
    </lineage>
</organism>
<comment type="caution">
    <text evidence="2">The sequence shown here is derived from an EMBL/GenBank/DDBJ whole genome shotgun (WGS) entry which is preliminary data.</text>
</comment>
<dbReference type="EMBL" id="QNUK01000180">
    <property type="protein sequence ID" value="KAF5899050.1"/>
    <property type="molecule type" value="Genomic_DNA"/>
</dbReference>
<gene>
    <name evidence="2" type="primary">ddr2</name>
    <name evidence="2" type="ORF">DAT39_011225</name>
</gene>
<keyword evidence="3" id="KW-1185">Reference proteome</keyword>
<proteinExistence type="predicted"/>
<evidence type="ECO:0000256" key="1">
    <source>
        <dbReference type="SAM" id="Phobius"/>
    </source>
</evidence>
<feature type="non-terminal residue" evidence="2">
    <location>
        <position position="61"/>
    </location>
</feature>
<protein>
    <submittedName>
        <fullName evidence="2">Discoidin domain-containing receptor 2 isoform X1</fullName>
    </submittedName>
</protein>
<keyword evidence="1" id="KW-0472">Membrane</keyword>
<keyword evidence="2" id="KW-0675">Receptor</keyword>
<keyword evidence="1" id="KW-1133">Transmembrane helix</keyword>
<dbReference type="Proteomes" id="UP000727407">
    <property type="component" value="Unassembled WGS sequence"/>
</dbReference>
<sequence>KSKIRFYFVTSSLCFPKTTGFYDNDGMKARSRFEMNLLWNIIFPLSLLLYLSGNVQAQVNP</sequence>
<feature type="non-terminal residue" evidence="2">
    <location>
        <position position="1"/>
    </location>
</feature>
<evidence type="ECO:0000313" key="3">
    <source>
        <dbReference type="Proteomes" id="UP000727407"/>
    </source>
</evidence>
<feature type="transmembrane region" description="Helical" evidence="1">
    <location>
        <begin position="37"/>
        <end position="55"/>
    </location>
</feature>
<reference evidence="2" key="1">
    <citation type="submission" date="2020-07" db="EMBL/GenBank/DDBJ databases">
        <title>Clarias magur genome sequencing, assembly and annotation.</title>
        <authorList>
            <person name="Kushwaha B."/>
            <person name="Kumar R."/>
            <person name="Das P."/>
            <person name="Joshi C.G."/>
            <person name="Kumar D."/>
            <person name="Nagpure N.S."/>
            <person name="Pandey M."/>
            <person name="Agarwal S."/>
            <person name="Srivastava S."/>
            <person name="Singh M."/>
            <person name="Sahoo L."/>
            <person name="Jayasankar P."/>
            <person name="Meher P.K."/>
            <person name="Koringa P.G."/>
            <person name="Iquebal M.A."/>
            <person name="Das S.P."/>
            <person name="Bit A."/>
            <person name="Patnaik S."/>
            <person name="Patel N."/>
            <person name="Shah T.M."/>
            <person name="Hinsu A."/>
            <person name="Jena J.K."/>
        </authorList>
    </citation>
    <scope>NUCLEOTIDE SEQUENCE</scope>
    <source>
        <strain evidence="2">CIFAMagur01</strain>
        <tissue evidence="2">Testis</tissue>
    </source>
</reference>
<evidence type="ECO:0000313" key="2">
    <source>
        <dbReference type="EMBL" id="KAF5899050.1"/>
    </source>
</evidence>
<name>A0A8J4TPI8_CLAMG</name>
<keyword evidence="1" id="KW-0812">Transmembrane</keyword>
<accession>A0A8J4TPI8</accession>
<dbReference type="AlphaFoldDB" id="A0A8J4TPI8"/>